<reference evidence="1 2" key="1">
    <citation type="submission" date="2017-03" db="EMBL/GenBank/DDBJ databases">
        <title>Lifting the veil on microbial sulfur biogeochemistry in mining wastewaters.</title>
        <authorList>
            <person name="Kantor R.S."/>
            <person name="Colenbrander Nelson T."/>
            <person name="Marshall S."/>
            <person name="Bennett D."/>
            <person name="Apte S."/>
            <person name="Camacho D."/>
            <person name="Thomas B.C."/>
            <person name="Warren L.A."/>
            <person name="Banfield J.F."/>
        </authorList>
    </citation>
    <scope>NUCLEOTIDE SEQUENCE [LARGE SCALE GENOMIC DNA]</scope>
    <source>
        <strain evidence="1">32-69-9</strain>
    </source>
</reference>
<comment type="caution">
    <text evidence="1">The sequence shown here is derived from an EMBL/GenBank/DDBJ whole genome shotgun (WGS) entry which is preliminary data.</text>
</comment>
<dbReference type="EMBL" id="NCEB01000007">
    <property type="protein sequence ID" value="OYX34762.1"/>
    <property type="molecule type" value="Genomic_DNA"/>
</dbReference>
<evidence type="ECO:0000313" key="2">
    <source>
        <dbReference type="Proteomes" id="UP000215595"/>
    </source>
</evidence>
<dbReference type="Proteomes" id="UP000215595">
    <property type="component" value="Unassembled WGS sequence"/>
</dbReference>
<organism evidence="1 2">
    <name type="scientific">Brevundimonas subvibrioides</name>
    <dbReference type="NCBI Taxonomy" id="74313"/>
    <lineage>
        <taxon>Bacteria</taxon>
        <taxon>Pseudomonadati</taxon>
        <taxon>Pseudomonadota</taxon>
        <taxon>Alphaproteobacteria</taxon>
        <taxon>Caulobacterales</taxon>
        <taxon>Caulobacteraceae</taxon>
        <taxon>Brevundimonas</taxon>
    </lineage>
</organism>
<name>A0A258FSN1_9CAUL</name>
<sequence>MSAPDLLAALNDKMDTLIKIQAALAVKGMATQRDKIVFLYGAGLGPTYIANFLGTTPKTVSVAMAKHKKALSGKGEAGDE</sequence>
<gene>
    <name evidence="1" type="ORF">B7Z01_04255</name>
</gene>
<proteinExistence type="predicted"/>
<protein>
    <submittedName>
        <fullName evidence="1">Uncharacterized protein</fullName>
    </submittedName>
</protein>
<evidence type="ECO:0000313" key="1">
    <source>
        <dbReference type="EMBL" id="OYX34762.1"/>
    </source>
</evidence>
<accession>A0A258FSN1</accession>
<dbReference type="AlphaFoldDB" id="A0A258FSN1"/>